<name>A0A5B0N4U5_PUCGR</name>
<gene>
    <name evidence="2" type="ORF">PGT21_020942</name>
</gene>
<sequence>MPAYKFFFTILSLLACSSLSRCSQQPEKKCFTDGKVNPDECANTFNKIKFSTGDAVMAGEKNITVASGGCLIEIIATDSGAATKTDIGLAMWDVFAMCPNRFTGIVPKPAFTIYINEIKPDTPIFGSNVKLNKPFCKIKSQFKLGDVKSKDCIEAIGKIKINKASPQNILAQSRGTIETASGSCLVRIRSSNELDITLNHDQLRKMSLVITDYCKQNSGAVVQDKGAFGLNSRTEMRIFFNGKPGRN</sequence>
<keyword evidence="1" id="KW-0732">Signal</keyword>
<evidence type="ECO:0000256" key="1">
    <source>
        <dbReference type="SAM" id="SignalP"/>
    </source>
</evidence>
<keyword evidence="3" id="KW-1185">Reference proteome</keyword>
<feature type="chain" id="PRO_5022878830" evidence="1">
    <location>
        <begin position="23"/>
        <end position="247"/>
    </location>
</feature>
<proteinExistence type="predicted"/>
<dbReference type="EMBL" id="VSWC01000119">
    <property type="protein sequence ID" value="KAA1082939.1"/>
    <property type="molecule type" value="Genomic_DNA"/>
</dbReference>
<organism evidence="2 3">
    <name type="scientific">Puccinia graminis f. sp. tritici</name>
    <dbReference type="NCBI Taxonomy" id="56615"/>
    <lineage>
        <taxon>Eukaryota</taxon>
        <taxon>Fungi</taxon>
        <taxon>Dikarya</taxon>
        <taxon>Basidiomycota</taxon>
        <taxon>Pucciniomycotina</taxon>
        <taxon>Pucciniomycetes</taxon>
        <taxon>Pucciniales</taxon>
        <taxon>Pucciniaceae</taxon>
        <taxon>Puccinia</taxon>
    </lineage>
</organism>
<comment type="caution">
    <text evidence="2">The sequence shown here is derived from an EMBL/GenBank/DDBJ whole genome shotgun (WGS) entry which is preliminary data.</text>
</comment>
<dbReference type="AlphaFoldDB" id="A0A5B0N4U5"/>
<evidence type="ECO:0000313" key="2">
    <source>
        <dbReference type="EMBL" id="KAA1082939.1"/>
    </source>
</evidence>
<dbReference type="PROSITE" id="PS51257">
    <property type="entry name" value="PROKAR_LIPOPROTEIN"/>
    <property type="match status" value="1"/>
</dbReference>
<dbReference type="Proteomes" id="UP000324748">
    <property type="component" value="Unassembled WGS sequence"/>
</dbReference>
<evidence type="ECO:0000313" key="3">
    <source>
        <dbReference type="Proteomes" id="UP000324748"/>
    </source>
</evidence>
<reference evidence="2 3" key="1">
    <citation type="submission" date="2019-05" db="EMBL/GenBank/DDBJ databases">
        <title>Emergence of the Ug99 lineage of the wheat stem rust pathogen through somatic hybridization.</title>
        <authorList>
            <person name="Li F."/>
            <person name="Upadhyaya N.M."/>
            <person name="Sperschneider J."/>
            <person name="Matny O."/>
            <person name="Nguyen-Phuc H."/>
            <person name="Mago R."/>
            <person name="Raley C."/>
            <person name="Miller M.E."/>
            <person name="Silverstein K.A.T."/>
            <person name="Henningsen E."/>
            <person name="Hirsch C.D."/>
            <person name="Visser B."/>
            <person name="Pretorius Z.A."/>
            <person name="Steffenson B.J."/>
            <person name="Schwessinger B."/>
            <person name="Dodds P.N."/>
            <person name="Figueroa M."/>
        </authorList>
    </citation>
    <scope>NUCLEOTIDE SEQUENCE [LARGE SCALE GENOMIC DNA]</scope>
    <source>
        <strain evidence="2">21-0</strain>
    </source>
</reference>
<feature type="signal peptide" evidence="1">
    <location>
        <begin position="1"/>
        <end position="22"/>
    </location>
</feature>
<protein>
    <submittedName>
        <fullName evidence="2">Uncharacterized protein</fullName>
    </submittedName>
</protein>
<accession>A0A5B0N4U5</accession>